<dbReference type="GO" id="GO:0000149">
    <property type="term" value="F:SNARE binding"/>
    <property type="evidence" value="ECO:0007669"/>
    <property type="project" value="TreeGrafter"/>
</dbReference>
<feature type="compositionally biased region" description="Basic and acidic residues" evidence="4">
    <location>
        <begin position="1"/>
        <end position="10"/>
    </location>
</feature>
<gene>
    <name evidence="6" type="primary">EXOC3L4</name>
</gene>
<keyword evidence="2" id="KW-0597">Phosphoprotein</keyword>
<feature type="region of interest" description="Disordered" evidence="4">
    <location>
        <begin position="1"/>
        <end position="194"/>
    </location>
</feature>
<dbReference type="GO" id="GO:0051601">
    <property type="term" value="P:exocyst localization"/>
    <property type="evidence" value="ECO:0007669"/>
    <property type="project" value="TreeGrafter"/>
</dbReference>
<feature type="compositionally biased region" description="Basic and acidic residues" evidence="4">
    <location>
        <begin position="77"/>
        <end position="92"/>
    </location>
</feature>
<evidence type="ECO:0000256" key="2">
    <source>
        <dbReference type="ARBA" id="ARBA00022553"/>
    </source>
</evidence>
<accession>A0A6P5IXI9</accession>
<feature type="compositionally biased region" description="Low complexity" evidence="4">
    <location>
        <begin position="94"/>
        <end position="105"/>
    </location>
</feature>
<dbReference type="Gene3D" id="1.10.357.70">
    <property type="entry name" value="Exocyst complex component Sec6, C-terminal domain"/>
    <property type="match status" value="1"/>
</dbReference>
<dbReference type="CTD" id="91828"/>
<evidence type="ECO:0000313" key="6">
    <source>
        <dbReference type="RefSeq" id="XP_020826842.1"/>
    </source>
</evidence>
<dbReference type="PANTHER" id="PTHR21292:SF14">
    <property type="entry name" value="EXOCYST COMPLEX COMPONENT 3-LIKE PROTEIN 4"/>
    <property type="match status" value="1"/>
</dbReference>
<protein>
    <recommendedName>
        <fullName evidence="3">Exocyst complex component 3-like protein 4</fullName>
    </recommendedName>
</protein>
<feature type="compositionally biased region" description="Basic residues" evidence="4">
    <location>
        <begin position="226"/>
        <end position="236"/>
    </location>
</feature>
<dbReference type="GO" id="GO:0000145">
    <property type="term" value="C:exocyst"/>
    <property type="evidence" value="ECO:0007669"/>
    <property type="project" value="InterPro"/>
</dbReference>
<proteinExistence type="inferred from homology"/>
<dbReference type="RefSeq" id="XP_020826842.1">
    <property type="nucleotide sequence ID" value="XM_020971183.1"/>
</dbReference>
<dbReference type="InterPro" id="IPR010326">
    <property type="entry name" value="EXOC3/Sec6"/>
</dbReference>
<dbReference type="Pfam" id="PF06046">
    <property type="entry name" value="Sec6"/>
    <property type="match status" value="1"/>
</dbReference>
<evidence type="ECO:0000313" key="5">
    <source>
        <dbReference type="Proteomes" id="UP000515140"/>
    </source>
</evidence>
<organism evidence="5 6">
    <name type="scientific">Phascolarctos cinereus</name>
    <name type="common">Koala</name>
    <dbReference type="NCBI Taxonomy" id="38626"/>
    <lineage>
        <taxon>Eukaryota</taxon>
        <taxon>Metazoa</taxon>
        <taxon>Chordata</taxon>
        <taxon>Craniata</taxon>
        <taxon>Vertebrata</taxon>
        <taxon>Euteleostomi</taxon>
        <taxon>Mammalia</taxon>
        <taxon>Metatheria</taxon>
        <taxon>Diprotodontia</taxon>
        <taxon>Phascolarctidae</taxon>
        <taxon>Phascolarctos</taxon>
    </lineage>
</organism>
<feature type="compositionally biased region" description="Basic and acidic residues" evidence="4">
    <location>
        <begin position="106"/>
        <end position="116"/>
    </location>
</feature>
<feature type="compositionally biased region" description="Polar residues" evidence="4">
    <location>
        <begin position="117"/>
        <end position="128"/>
    </location>
</feature>
<name>A0A6P5IXI9_PHACI</name>
<feature type="compositionally biased region" description="Polar residues" evidence="4">
    <location>
        <begin position="164"/>
        <end position="174"/>
    </location>
</feature>
<dbReference type="KEGG" id="pcw:110197350"/>
<dbReference type="FunFam" id="1.10.357.70:FF:000006">
    <property type="entry name" value="Exocyst complex component 3 like 4"/>
    <property type="match status" value="1"/>
</dbReference>
<dbReference type="Proteomes" id="UP000515140">
    <property type="component" value="Unplaced"/>
</dbReference>
<feature type="region of interest" description="Disordered" evidence="4">
    <location>
        <begin position="207"/>
        <end position="264"/>
    </location>
</feature>
<evidence type="ECO:0000256" key="1">
    <source>
        <dbReference type="ARBA" id="ARBA00009447"/>
    </source>
</evidence>
<reference evidence="6" key="1">
    <citation type="submission" date="2025-08" db="UniProtKB">
        <authorList>
            <consortium name="RefSeq"/>
        </authorList>
    </citation>
    <scope>IDENTIFICATION</scope>
    <source>
        <tissue evidence="6">Spleen</tissue>
    </source>
</reference>
<comment type="similarity">
    <text evidence="1">Belongs to the SEC6 family.</text>
</comment>
<evidence type="ECO:0000256" key="4">
    <source>
        <dbReference type="SAM" id="MobiDB-lite"/>
    </source>
</evidence>
<dbReference type="GO" id="GO:0006887">
    <property type="term" value="P:exocytosis"/>
    <property type="evidence" value="ECO:0007669"/>
    <property type="project" value="InterPro"/>
</dbReference>
<keyword evidence="5" id="KW-1185">Reference proteome</keyword>
<evidence type="ECO:0000256" key="3">
    <source>
        <dbReference type="ARBA" id="ARBA00070215"/>
    </source>
</evidence>
<sequence>MKIQEFRKVPQDSFEAPRTLLSSMGDQKQEQRSSPGKDSLTQNCGQKIDESSNLSPRKEKNDHLGLGNFKRALSWKIKPDVESGDHVVEKRTVLRSSRSLLNSFRKVVEKEADRSQKPSSGPQMRQQVSSETEALKEEESEADSFNKTPPARTGDSQREKQRTPSKLCSPTQNQRGRKLSADSTSSCPGKEDDSVLGLANFKRAFLRMSKREGSPGGQEAEESGSRRKSSRFLRPFRKNEEEVTNRLPRLLKGSQGSSEEEPLEIKMEVEEEKPVSDLIAERQLLKAFSQLYQREASLVEDQHSGRFKDDVTAYARQAMDICVHYDVMAAEIRNIVGETLSQPSVDSEALLGMAQLIEKEEEVHPGGLSDSDILSAPRKWRLLWKEAVKKSALDEVGKVGQGMSEPSLASLLANLGRVVKKDLVKIRREVQPCYPEDFPVWKTYVDAFHGAVSARLQELLQEAQGFEQLYVVMDWVANVYCSKDFLGSLDLELDVTTMPKLLAPEVWEKLESDYTKFLETKINSCFDSILKLELDRWAEREGPALLQGLYHSPISIDIHMLVGEHVNTARAISLGLEATTLQILEQSLNEFIPRFEEKFLDSDTAKDQTLFLPYLCAYITAFQELKTNLPAKFLSSFKNVETTLSEVISGFKKQMLIHLHRETQVLFRDVGSKAWVTSDKLHPIMEKTVTFAQHLKHLVQPHSQECLQEIHCYVIREYVAHVLRPRERLRGADRVASAQKMSQEADAIDSTFHSLGSEASWLGLVIPCISDILGETYKEDIRKHIETLIKGYPDIRQEHVAAILALRKLGRRRNQLLLRHAQALLKKAPKTLPGQGLFEEIDVPASVEVLLTCI</sequence>
<dbReference type="InterPro" id="IPR042532">
    <property type="entry name" value="EXOC3/Sec6_C"/>
</dbReference>
<feature type="compositionally biased region" description="Polar residues" evidence="4">
    <location>
        <begin position="20"/>
        <end position="55"/>
    </location>
</feature>
<dbReference type="GeneID" id="110197350"/>
<dbReference type="AlphaFoldDB" id="A0A6P5IXI9"/>
<dbReference type="PANTHER" id="PTHR21292">
    <property type="entry name" value="EXOCYST COMPLEX COMPONENT SEC6-RELATED"/>
    <property type="match status" value="1"/>
</dbReference>
<dbReference type="InParanoid" id="A0A6P5IXI9"/>
<dbReference type="FunCoup" id="A0A6P5IXI9">
    <property type="interactions" value="8"/>
</dbReference>